<feature type="chain" id="PRO_5011444565" evidence="4">
    <location>
        <begin position="25"/>
        <end position="441"/>
    </location>
</feature>
<reference evidence="6" key="1">
    <citation type="submission" date="2016-10" db="EMBL/GenBank/DDBJ databases">
        <authorList>
            <person name="Varghese N."/>
            <person name="Submissions S."/>
        </authorList>
    </citation>
    <scope>NUCLEOTIDE SEQUENCE [LARGE SCALE GENOMIC DNA]</scope>
    <source>
        <strain evidence="6">JCM 18416</strain>
    </source>
</reference>
<dbReference type="Pfam" id="PF03573">
    <property type="entry name" value="OprD"/>
    <property type="match status" value="1"/>
</dbReference>
<dbReference type="InterPro" id="IPR005318">
    <property type="entry name" value="OM_porin_bac"/>
</dbReference>
<evidence type="ECO:0000256" key="3">
    <source>
        <dbReference type="ARBA" id="ARBA00022729"/>
    </source>
</evidence>
<evidence type="ECO:0000256" key="2">
    <source>
        <dbReference type="ARBA" id="ARBA00022448"/>
    </source>
</evidence>
<dbReference type="GO" id="GO:0015288">
    <property type="term" value="F:porin activity"/>
    <property type="evidence" value="ECO:0007669"/>
    <property type="project" value="TreeGrafter"/>
</dbReference>
<keyword evidence="2" id="KW-0813">Transport</keyword>
<proteinExistence type="inferred from homology"/>
<protein>
    <submittedName>
        <fullName evidence="5">Outer membrane porin, OprD family</fullName>
    </submittedName>
</protein>
<evidence type="ECO:0000256" key="4">
    <source>
        <dbReference type="SAM" id="SignalP"/>
    </source>
</evidence>
<dbReference type="PANTHER" id="PTHR34596">
    <property type="entry name" value="CHITOPORIN"/>
    <property type="match status" value="1"/>
</dbReference>
<dbReference type="OrthoDB" id="6759120at2"/>
<evidence type="ECO:0000313" key="5">
    <source>
        <dbReference type="EMBL" id="SDP98846.1"/>
    </source>
</evidence>
<accession>A0A1H0X8S1</accession>
<feature type="signal peptide" evidence="4">
    <location>
        <begin position="1"/>
        <end position="24"/>
    </location>
</feature>
<name>A0A1H0X8S1_9GAMM</name>
<keyword evidence="6" id="KW-1185">Reference proteome</keyword>
<organism evidence="5 6">
    <name type="scientific">Ectopseudomonas guguanensis</name>
    <dbReference type="NCBI Taxonomy" id="1198456"/>
    <lineage>
        <taxon>Bacteria</taxon>
        <taxon>Pseudomonadati</taxon>
        <taxon>Pseudomonadota</taxon>
        <taxon>Gammaproteobacteria</taxon>
        <taxon>Pseudomonadales</taxon>
        <taxon>Pseudomonadaceae</taxon>
        <taxon>Ectopseudomonas</taxon>
    </lineage>
</organism>
<dbReference type="Proteomes" id="UP000199460">
    <property type="component" value="Unassembled WGS sequence"/>
</dbReference>
<keyword evidence="3 4" id="KW-0732">Signal</keyword>
<evidence type="ECO:0000256" key="1">
    <source>
        <dbReference type="ARBA" id="ARBA00009075"/>
    </source>
</evidence>
<dbReference type="InterPro" id="IPR023614">
    <property type="entry name" value="Porin_dom_sf"/>
</dbReference>
<dbReference type="AlphaFoldDB" id="A0A1H0X8S1"/>
<dbReference type="EMBL" id="FNJJ01000010">
    <property type="protein sequence ID" value="SDP98846.1"/>
    <property type="molecule type" value="Genomic_DNA"/>
</dbReference>
<dbReference type="PANTHER" id="PTHR34596:SF2">
    <property type="entry name" value="CHITOPORIN"/>
    <property type="match status" value="1"/>
</dbReference>
<evidence type="ECO:0000313" key="6">
    <source>
        <dbReference type="Proteomes" id="UP000199460"/>
    </source>
</evidence>
<comment type="similarity">
    <text evidence="1">Belongs to the outer membrane porin (Opr) (TC 1.B.25) family.</text>
</comment>
<dbReference type="GO" id="GO:0016020">
    <property type="term" value="C:membrane"/>
    <property type="evidence" value="ECO:0007669"/>
    <property type="project" value="InterPro"/>
</dbReference>
<gene>
    <name evidence="5" type="ORF">SAMN05216213_11089</name>
</gene>
<sequence length="441" mass="48664">MSKTKLSLAVFSAIIGISPMVATAEETKGEGFVEGSSLNILNRNFYMNRDFRDGQSSSTGNGYSEAWAHGVMVNFESGFTEGTVGVGIDAFAMLGIKLDTGDGRFGPGGSINLLPVNSDGEAEDEYSKLGGAVKAQLFDTVIKAGDVFPMTPVLHYGDSRLLPETFKGVTVVNNSVDGLTLQGGRVHAMSQPQQSGMSEDFATFYAGGVDAPWAAYFGGDYTLNDNLAFSLYTSRLEDAWNQHYAGMSWSHPLSESVSLFGGLNYYKAVDQGQKLLGEFDNDIYSGKVGVKFGAHSLALSHQRNNGDDDFDYLRQSDSIFLDNSIQYSDFNSPNERSWMLRYDLDMATFGVPGLSFMTRYAFGTDADYSDANNVYMRRDENGNPLTDQKRWERNIEAKYVVQSGSLKDMSFRVRQMTTRATDYESDLDEVRLIVEYPLEVL</sequence>
<dbReference type="Gene3D" id="2.40.160.10">
    <property type="entry name" value="Porin"/>
    <property type="match status" value="1"/>
</dbReference>